<dbReference type="eggNOG" id="ENOG502QW16">
    <property type="taxonomic scope" value="Eukaryota"/>
</dbReference>
<reference evidence="3" key="1">
    <citation type="submission" date="2011-08" db="EMBL/GenBank/DDBJ databases">
        <title>The draft genome of Latimeria chalumnae.</title>
        <authorList>
            <person name="Di Palma F."/>
            <person name="Alfoldi J."/>
            <person name="Johnson J."/>
            <person name="Berlin A."/>
            <person name="Gnerre S."/>
            <person name="Jaffe D."/>
            <person name="MacCallum I."/>
            <person name="Young S."/>
            <person name="Walker B.J."/>
            <person name="Lander E."/>
            <person name="Lindblad-Toh K."/>
        </authorList>
    </citation>
    <scope>NUCLEOTIDE SEQUENCE [LARGE SCALE GENOMIC DNA]</scope>
    <source>
        <strain evidence="3">Wild caught</strain>
    </source>
</reference>
<dbReference type="AlphaFoldDB" id="H3AD18"/>
<dbReference type="FunCoup" id="H3AD18">
    <property type="interactions" value="794"/>
</dbReference>
<dbReference type="GeneTree" id="ENSGT00390000002672"/>
<sequence length="942" mass="104589">MASKRQLGYVDPLSYSKIPRIEKETDLTKGLCKPSLLPSYDPKDPLKYSGSYLTYRLRHQDGPDSPPQWSPTAAYLQRVGNPVSQCLVANGSLANGLAYWPETDLVNAREKWANFVEHQENITGQNTCYPVSNMLPSQTQKCVNLAVPKPVYRTSICCTEPGCNSRTCFQLENQMDSLQRRPHDVEWSLSPSAASAHLIHGEQQLVNHHYRPIVTVDRKSMQPDSSPLQLEDSGRFNAKEPRRTQPVYTTLQQAYEKYGAVPVSSLPDPKYSVYPYDGSKRMASSRIHPLATLPVTHAQMSLYQDRLPSSKYPPFSHQQMVVCPQGTSGSVKQSGTSYTLPQPSCNKGFSIPLNAEPVSVSSSYFEQHSPRTHYPTSLEAPLYQPTVPAQNGVAVHHVSLVHPTVRNGRLQRDVDVQTFAGYKLDSLQQFPNVSSVSAFASARETGRPKPLLGKHSAFQPVYSGKAKSRVISSRELERLDRKVNVDEPTKSAQQGQEPGLTIPIVIEDSPGKTEIREGGDAKENAPRETEEERMSSPPSSPPMPVIHNVFSLAPYKAYLEASGLLSAQKNGSRLESHNGSDATKQERTVPSYKISPEPSKESCKTEPPAKDTILDLSLKKQSTEVAKTDVSKAEQSDPEAAEADPDCEEKSGSQSSGSTMVSENVKPVDPTLQSSSAFMFQKFKIQKPPSVKIGEVAPMQQMQKYSEEQHLRSIVEKSIPTLKLASFKLILPDIVKSIPSSAPESSPALGETSVLPNNCESVHRASSRYFMDLHQSLCNMISRVVDEVSVETLLEWLKKSKSDSDQKDGPKSLPSKGREIWVTYGGVRSTLSNLLSQLETYMFIRKCPFPHVIRAGAIFIPIYVVKEKIFSTLSGTAIDQVLQEHKVELRPTTLSEEKQLIDFQLKGCTSRLMKLLSLKQLPEIYPDLISLFWHSCIKHRLG</sequence>
<protein>
    <submittedName>
        <fullName evidence="2">Uncharacterized protein</fullName>
    </submittedName>
</protein>
<feature type="compositionally biased region" description="Basic and acidic residues" evidence="1">
    <location>
        <begin position="598"/>
        <end position="635"/>
    </location>
</feature>
<dbReference type="EMBL" id="AFYH01222639">
    <property type="status" value="NOT_ANNOTATED_CDS"/>
    <property type="molecule type" value="Genomic_DNA"/>
</dbReference>
<feature type="compositionally biased region" description="Basic and acidic residues" evidence="1">
    <location>
        <begin position="572"/>
        <end position="587"/>
    </location>
</feature>
<dbReference type="InParanoid" id="H3AD18"/>
<dbReference type="PANTHER" id="PTHR28422">
    <property type="entry name" value="SIMILAR TO HUMAN CHROMOSOME 15 OPEN READING FRAME 39"/>
    <property type="match status" value="1"/>
</dbReference>
<evidence type="ECO:0000313" key="2">
    <source>
        <dbReference type="Ensembl" id="ENSLACP00000007539.1"/>
    </source>
</evidence>
<feature type="compositionally biased region" description="Acidic residues" evidence="1">
    <location>
        <begin position="636"/>
        <end position="647"/>
    </location>
</feature>
<evidence type="ECO:0000256" key="1">
    <source>
        <dbReference type="SAM" id="MobiDB-lite"/>
    </source>
</evidence>
<dbReference type="Proteomes" id="UP000008672">
    <property type="component" value="Unassembled WGS sequence"/>
</dbReference>
<dbReference type="Pfam" id="PF17663">
    <property type="entry name" value="DUF5525"/>
    <property type="match status" value="1"/>
</dbReference>
<name>H3AD18_LATCH</name>
<organism evidence="2 3">
    <name type="scientific">Latimeria chalumnae</name>
    <name type="common">Coelacanth</name>
    <dbReference type="NCBI Taxonomy" id="7897"/>
    <lineage>
        <taxon>Eukaryota</taxon>
        <taxon>Metazoa</taxon>
        <taxon>Chordata</taxon>
        <taxon>Craniata</taxon>
        <taxon>Vertebrata</taxon>
        <taxon>Euteleostomi</taxon>
        <taxon>Coelacanthiformes</taxon>
        <taxon>Coelacanthidae</taxon>
        <taxon>Latimeria</taxon>
    </lineage>
</organism>
<dbReference type="PANTHER" id="PTHR28422:SF1">
    <property type="entry name" value="SIMILAR TO HUMAN CHROMOSOME 15 OPEN READING FRAME 39"/>
    <property type="match status" value="1"/>
</dbReference>
<accession>H3AD18</accession>
<reference evidence="2" key="2">
    <citation type="submission" date="2025-08" db="UniProtKB">
        <authorList>
            <consortium name="Ensembl"/>
        </authorList>
    </citation>
    <scope>IDENTIFICATION</scope>
</reference>
<dbReference type="Ensembl" id="ENSLACT00000007603.1">
    <property type="protein sequence ID" value="ENSLACP00000007539.1"/>
    <property type="gene ID" value="ENSLACG00000006683.1"/>
</dbReference>
<dbReference type="HOGENOM" id="CLU_322865_0_0_1"/>
<reference evidence="2" key="3">
    <citation type="submission" date="2025-09" db="UniProtKB">
        <authorList>
            <consortium name="Ensembl"/>
        </authorList>
    </citation>
    <scope>IDENTIFICATION</scope>
</reference>
<dbReference type="OMA" id="DTYSYPS"/>
<feature type="region of interest" description="Disordered" evidence="1">
    <location>
        <begin position="481"/>
        <end position="545"/>
    </location>
</feature>
<feature type="region of interest" description="Disordered" evidence="1">
    <location>
        <begin position="571"/>
        <end position="668"/>
    </location>
</feature>
<gene>
    <name evidence="2" type="primary">C13H15orf39</name>
</gene>
<evidence type="ECO:0000313" key="3">
    <source>
        <dbReference type="Proteomes" id="UP000008672"/>
    </source>
</evidence>
<dbReference type="InterPro" id="IPR037656">
    <property type="entry name" value="DUF5525"/>
</dbReference>
<feature type="compositionally biased region" description="Basic and acidic residues" evidence="1">
    <location>
        <begin position="509"/>
        <end position="534"/>
    </location>
</feature>
<proteinExistence type="predicted"/>
<keyword evidence="3" id="KW-1185">Reference proteome</keyword>